<evidence type="ECO:0000313" key="2">
    <source>
        <dbReference type="EMBL" id="RDX45878.1"/>
    </source>
</evidence>
<dbReference type="Proteomes" id="UP000256964">
    <property type="component" value="Unassembled WGS sequence"/>
</dbReference>
<evidence type="ECO:0000313" key="3">
    <source>
        <dbReference type="Proteomes" id="UP000256964"/>
    </source>
</evidence>
<accession>A0A371D004</accession>
<organism evidence="2 3">
    <name type="scientific">Lentinus brumalis</name>
    <dbReference type="NCBI Taxonomy" id="2498619"/>
    <lineage>
        <taxon>Eukaryota</taxon>
        <taxon>Fungi</taxon>
        <taxon>Dikarya</taxon>
        <taxon>Basidiomycota</taxon>
        <taxon>Agaricomycotina</taxon>
        <taxon>Agaricomycetes</taxon>
        <taxon>Polyporales</taxon>
        <taxon>Polyporaceae</taxon>
        <taxon>Lentinus</taxon>
    </lineage>
</organism>
<proteinExistence type="predicted"/>
<protein>
    <submittedName>
        <fullName evidence="2">Uncharacterized protein</fullName>
    </submittedName>
</protein>
<name>A0A371D004_9APHY</name>
<reference evidence="2 3" key="1">
    <citation type="journal article" date="2018" name="Biotechnol. Biofuels">
        <title>Integrative visual omics of the white-rot fungus Polyporus brumalis exposes the biotechnological potential of its oxidative enzymes for delignifying raw plant biomass.</title>
        <authorList>
            <person name="Miyauchi S."/>
            <person name="Rancon A."/>
            <person name="Drula E."/>
            <person name="Hage H."/>
            <person name="Chaduli D."/>
            <person name="Favel A."/>
            <person name="Grisel S."/>
            <person name="Henrissat B."/>
            <person name="Herpoel-Gimbert I."/>
            <person name="Ruiz-Duenas F.J."/>
            <person name="Chevret D."/>
            <person name="Hainaut M."/>
            <person name="Lin J."/>
            <person name="Wang M."/>
            <person name="Pangilinan J."/>
            <person name="Lipzen A."/>
            <person name="Lesage-Meessen L."/>
            <person name="Navarro D."/>
            <person name="Riley R."/>
            <person name="Grigoriev I.V."/>
            <person name="Zhou S."/>
            <person name="Raouche S."/>
            <person name="Rosso M.N."/>
        </authorList>
    </citation>
    <scope>NUCLEOTIDE SEQUENCE [LARGE SCALE GENOMIC DNA]</scope>
    <source>
        <strain evidence="2 3">BRFM 1820</strain>
    </source>
</reference>
<feature type="region of interest" description="Disordered" evidence="1">
    <location>
        <begin position="91"/>
        <end position="111"/>
    </location>
</feature>
<dbReference type="EMBL" id="KZ857433">
    <property type="protein sequence ID" value="RDX45878.1"/>
    <property type="molecule type" value="Genomic_DNA"/>
</dbReference>
<dbReference type="AlphaFoldDB" id="A0A371D004"/>
<gene>
    <name evidence="2" type="ORF">OH76DRAFT_927538</name>
</gene>
<keyword evidence="3" id="KW-1185">Reference proteome</keyword>
<sequence>MQPASRCGGDAFCWVCRRVSSSTPAVVLTVRARRRDGCSSDACRPAPISGSRRRWMPSGTRATRSRFQEGCRPGAAGGLRCAREANAARPLHSGRSYAASPSELGLDSSPRPDGMVAGLAGGCSSSGASRMPSVVKVRTASCAVPCTYVDTRAMHCFLKDS</sequence>
<evidence type="ECO:0000256" key="1">
    <source>
        <dbReference type="SAM" id="MobiDB-lite"/>
    </source>
</evidence>